<dbReference type="AlphaFoldDB" id="A0A645GDM6"/>
<feature type="domain" description="Tryptophan synthase beta chain-like PALP" evidence="1">
    <location>
        <begin position="2"/>
        <end position="140"/>
    </location>
</feature>
<protein>
    <submittedName>
        <fullName evidence="2">Diaminopropionate ammonia-lyase</fullName>
        <ecNumber evidence="2">4.3.1.15</ecNumber>
    </submittedName>
</protein>
<evidence type="ECO:0000313" key="2">
    <source>
        <dbReference type="EMBL" id="MPN24256.1"/>
    </source>
</evidence>
<organism evidence="2">
    <name type="scientific">bioreactor metagenome</name>
    <dbReference type="NCBI Taxonomy" id="1076179"/>
    <lineage>
        <taxon>unclassified sequences</taxon>
        <taxon>metagenomes</taxon>
        <taxon>ecological metagenomes</taxon>
    </lineage>
</organism>
<dbReference type="Pfam" id="PF00291">
    <property type="entry name" value="PALP"/>
    <property type="match status" value="1"/>
</dbReference>
<reference evidence="2" key="1">
    <citation type="submission" date="2019-08" db="EMBL/GenBank/DDBJ databases">
        <authorList>
            <person name="Kucharzyk K."/>
            <person name="Murdoch R.W."/>
            <person name="Higgins S."/>
            <person name="Loffler F."/>
        </authorList>
    </citation>
    <scope>NUCLEOTIDE SEQUENCE</scope>
</reference>
<gene>
    <name evidence="2" type="primary">dpaL_7</name>
    <name evidence="2" type="ORF">SDC9_171651</name>
</gene>
<dbReference type="PANTHER" id="PTHR42937">
    <property type="match status" value="1"/>
</dbReference>
<accession>A0A645GDM6</accession>
<comment type="caution">
    <text evidence="2">The sequence shown here is derived from an EMBL/GenBank/DDBJ whole genome shotgun (WGS) entry which is preliminary data.</text>
</comment>
<dbReference type="Gene3D" id="3.40.50.1100">
    <property type="match status" value="2"/>
</dbReference>
<dbReference type="EMBL" id="VSSQ01073051">
    <property type="protein sequence ID" value="MPN24256.1"/>
    <property type="molecule type" value="Genomic_DNA"/>
</dbReference>
<dbReference type="GO" id="GO:0008838">
    <property type="term" value="F:diaminopropionate ammonia-lyase activity"/>
    <property type="evidence" value="ECO:0007669"/>
    <property type="project" value="UniProtKB-EC"/>
</dbReference>
<dbReference type="SUPFAM" id="SSF53686">
    <property type="entry name" value="Tryptophan synthase beta subunit-like PLP-dependent enzymes"/>
    <property type="match status" value="1"/>
</dbReference>
<dbReference type="PANTHER" id="PTHR42937:SF1">
    <property type="entry name" value="DIAMINOPROPIONATE AMMONIA-LYASE"/>
    <property type="match status" value="1"/>
</dbReference>
<dbReference type="InterPro" id="IPR036052">
    <property type="entry name" value="TrpB-like_PALP_sf"/>
</dbReference>
<sequence length="193" mass="20022">MTLACEAYAQLQQAGVDQPTHVFLQAGVGSFAAAIMGYCLSNACAAQPRIVIVEPDQADCLFRSARTADGSAEIVAGSMPTIMAGLACGEPSSVSWPLVRDHADVLCSAEDRVAADGMRILASPLPGDPRIVSGESGAVGAGLLYAIMRDADLNVMKDTLGLDSSSRVLLISAEGDTSPDVYRDIVWLGSDCS</sequence>
<dbReference type="InterPro" id="IPR001926">
    <property type="entry name" value="TrpB-like_PALP"/>
</dbReference>
<evidence type="ECO:0000259" key="1">
    <source>
        <dbReference type="Pfam" id="PF00291"/>
    </source>
</evidence>
<name>A0A645GDM6_9ZZZZ</name>
<proteinExistence type="predicted"/>
<dbReference type="EC" id="4.3.1.15" evidence="2"/>
<keyword evidence="2" id="KW-0456">Lyase</keyword>